<dbReference type="AlphaFoldDB" id="A0A8H8T0N4"/>
<dbReference type="RefSeq" id="XP_043184099.1">
    <property type="nucleotide sequence ID" value="XM_043330002.1"/>
</dbReference>
<dbReference type="Proteomes" id="UP000650533">
    <property type="component" value="Chromosome 11"/>
</dbReference>
<dbReference type="GeneID" id="67032465"/>
<dbReference type="KEGG" id="rsx:RhiXN_10186"/>
<dbReference type="EMBL" id="CP059668">
    <property type="protein sequence ID" value="QRW23862.1"/>
    <property type="molecule type" value="Genomic_DNA"/>
</dbReference>
<feature type="region of interest" description="Disordered" evidence="1">
    <location>
        <begin position="1"/>
        <end position="32"/>
    </location>
</feature>
<proteinExistence type="predicted"/>
<feature type="compositionally biased region" description="Basic and acidic residues" evidence="1">
    <location>
        <begin position="16"/>
        <end position="32"/>
    </location>
</feature>
<protein>
    <submittedName>
        <fullName evidence="2">Uncharacterized protein</fullName>
    </submittedName>
</protein>
<organism evidence="2 3">
    <name type="scientific">Rhizoctonia solani</name>
    <dbReference type="NCBI Taxonomy" id="456999"/>
    <lineage>
        <taxon>Eukaryota</taxon>
        <taxon>Fungi</taxon>
        <taxon>Dikarya</taxon>
        <taxon>Basidiomycota</taxon>
        <taxon>Agaricomycotina</taxon>
        <taxon>Agaricomycetes</taxon>
        <taxon>Cantharellales</taxon>
        <taxon>Ceratobasidiaceae</taxon>
        <taxon>Rhizoctonia</taxon>
    </lineage>
</organism>
<sequence length="86" mass="9896">MEDTKVENSDAASTVSDKKRKETIESALREGTHNTSPWAWKLSGCAGNTWTRDLSLVLVFLRIFHKRLLYKAGETCFPHMGIRDWR</sequence>
<accession>A0A8H8T0N4</accession>
<evidence type="ECO:0000313" key="2">
    <source>
        <dbReference type="EMBL" id="QRW23862.1"/>
    </source>
</evidence>
<evidence type="ECO:0000256" key="1">
    <source>
        <dbReference type="SAM" id="MobiDB-lite"/>
    </source>
</evidence>
<evidence type="ECO:0000313" key="3">
    <source>
        <dbReference type="Proteomes" id="UP000650533"/>
    </source>
</evidence>
<gene>
    <name evidence="2" type="ORF">RhiXN_10186</name>
</gene>
<name>A0A8H8T0N4_9AGAM</name>
<reference evidence="2" key="1">
    <citation type="submission" date="2020-05" db="EMBL/GenBank/DDBJ databases">
        <title>Evolutionary and genomic comparisons of hybrid uninucleate and nonhybrid Rhizoctonia fungi.</title>
        <authorList>
            <person name="Li C."/>
            <person name="Chen X."/>
        </authorList>
    </citation>
    <scope>NUCLEOTIDE SEQUENCE</scope>
    <source>
        <strain evidence="2">AG-1 IA</strain>
    </source>
</reference>